<organism evidence="1">
    <name type="scientific">Lepeophtheirus salmonis</name>
    <name type="common">Salmon louse</name>
    <name type="synonym">Caligus salmonis</name>
    <dbReference type="NCBI Taxonomy" id="72036"/>
    <lineage>
        <taxon>Eukaryota</taxon>
        <taxon>Metazoa</taxon>
        <taxon>Ecdysozoa</taxon>
        <taxon>Arthropoda</taxon>
        <taxon>Crustacea</taxon>
        <taxon>Multicrustacea</taxon>
        <taxon>Hexanauplia</taxon>
        <taxon>Copepoda</taxon>
        <taxon>Siphonostomatoida</taxon>
        <taxon>Caligidae</taxon>
        <taxon>Lepeophtheirus</taxon>
    </lineage>
</organism>
<name>A0A0K2T1Y0_LEPSM</name>
<reference evidence="1" key="1">
    <citation type="submission" date="2014-05" db="EMBL/GenBank/DDBJ databases">
        <authorList>
            <person name="Chronopoulou M."/>
        </authorList>
    </citation>
    <scope>NUCLEOTIDE SEQUENCE</scope>
    <source>
        <tissue evidence="1">Whole organism</tissue>
    </source>
</reference>
<dbReference type="EMBL" id="HACA01002241">
    <property type="protein sequence ID" value="CDW19602.1"/>
    <property type="molecule type" value="Transcribed_RNA"/>
</dbReference>
<sequence length="158" mass="19073">MNKKLCLSVIRDVFWVWCRSWGWSSLKLNISNESTVSFNGVGNCLDATIGKNNLVRSRNNTILSKFISREVNTGFLIEDSVVVGIACWWRWRRWRRWGRRVRMVWLVCWRGRCCCCSRWWWRWGRIRSVVHWCRRCWLVSQGTSDSNAYNDKFSNHFR</sequence>
<evidence type="ECO:0000313" key="1">
    <source>
        <dbReference type="EMBL" id="CDW19602.1"/>
    </source>
</evidence>
<dbReference type="AlphaFoldDB" id="A0A0K2T1Y0"/>
<protein>
    <submittedName>
        <fullName evidence="1">Uncharacterized protein</fullName>
    </submittedName>
</protein>
<proteinExistence type="predicted"/>
<accession>A0A0K2T1Y0</accession>